<dbReference type="EMBL" id="RBIN01000007">
    <property type="protein sequence ID" value="RKQ97261.1"/>
    <property type="molecule type" value="Genomic_DNA"/>
</dbReference>
<keyword evidence="1" id="KW-0812">Transmembrane</keyword>
<reference evidence="2 3" key="1">
    <citation type="submission" date="2018-10" db="EMBL/GenBank/DDBJ databases">
        <title>Genomic Encyclopedia of Type Strains, Phase IV (KMG-IV): sequencing the most valuable type-strain genomes for metagenomic binning, comparative biology and taxonomic classification.</title>
        <authorList>
            <person name="Goeker M."/>
        </authorList>
    </citation>
    <scope>NUCLEOTIDE SEQUENCE [LARGE SCALE GENOMIC DNA]</scope>
    <source>
        <strain evidence="2 3">DSM 23229</strain>
    </source>
</reference>
<evidence type="ECO:0000313" key="3">
    <source>
        <dbReference type="Proteomes" id="UP000281975"/>
    </source>
</evidence>
<accession>A0A420WUZ1</accession>
<keyword evidence="1" id="KW-1133">Transmembrane helix</keyword>
<evidence type="ECO:0000256" key="1">
    <source>
        <dbReference type="SAM" id="Phobius"/>
    </source>
</evidence>
<keyword evidence="3" id="KW-1185">Reference proteome</keyword>
<sequence length="66" mass="7887">MMAQLRRLISHRHFSSHRIRDRRFRLALARERLYWFSLMAFLLFAPSLLCMLILLAQHVPLPAPLS</sequence>
<proteinExistence type="predicted"/>
<evidence type="ECO:0000313" key="2">
    <source>
        <dbReference type="EMBL" id="RKQ97261.1"/>
    </source>
</evidence>
<keyword evidence="1" id="KW-0472">Membrane</keyword>
<organism evidence="2 3">
    <name type="scientific">Kushneria sinocarnis</name>
    <dbReference type="NCBI Taxonomy" id="595502"/>
    <lineage>
        <taxon>Bacteria</taxon>
        <taxon>Pseudomonadati</taxon>
        <taxon>Pseudomonadota</taxon>
        <taxon>Gammaproteobacteria</taxon>
        <taxon>Oceanospirillales</taxon>
        <taxon>Halomonadaceae</taxon>
        <taxon>Kushneria</taxon>
    </lineage>
</organism>
<dbReference type="Proteomes" id="UP000281975">
    <property type="component" value="Unassembled WGS sequence"/>
</dbReference>
<feature type="transmembrane region" description="Helical" evidence="1">
    <location>
        <begin position="33"/>
        <end position="56"/>
    </location>
</feature>
<comment type="caution">
    <text evidence="2">The sequence shown here is derived from an EMBL/GenBank/DDBJ whole genome shotgun (WGS) entry which is preliminary data.</text>
</comment>
<dbReference type="AlphaFoldDB" id="A0A420WUZ1"/>
<gene>
    <name evidence="2" type="ORF">C7446_2686</name>
</gene>
<dbReference type="RefSeq" id="WP_121173588.1">
    <property type="nucleotide sequence ID" value="NZ_RBIN01000007.1"/>
</dbReference>
<name>A0A420WUZ1_9GAMM</name>
<protein>
    <submittedName>
        <fullName evidence="2">Uncharacterized protein</fullName>
    </submittedName>
</protein>